<dbReference type="Gene3D" id="2.40.30.10">
    <property type="entry name" value="Translation factors"/>
    <property type="match status" value="1"/>
</dbReference>
<evidence type="ECO:0000256" key="4">
    <source>
        <dbReference type="ARBA" id="ARBA00022768"/>
    </source>
</evidence>
<comment type="similarity">
    <text evidence="2">Belongs to the TRAFAC class translation factor GTPase superfamily. Classic translation factor GTPase family. EF-G/EF-2 subfamily.</text>
</comment>
<name>A0A7S4N444_9STRA</name>
<dbReference type="SUPFAM" id="SSF54980">
    <property type="entry name" value="EF-G C-terminal domain-like"/>
    <property type="match status" value="2"/>
</dbReference>
<dbReference type="Pfam" id="PF14492">
    <property type="entry name" value="EFG_III"/>
    <property type="match status" value="1"/>
</dbReference>
<accession>A0A7S4N444</accession>
<dbReference type="CDD" id="cd04091">
    <property type="entry name" value="mtEFG1_II_like"/>
    <property type="match status" value="1"/>
</dbReference>
<dbReference type="FunFam" id="2.40.30.10:FF:000022">
    <property type="entry name" value="Elongation factor G, mitochondrial"/>
    <property type="match status" value="1"/>
</dbReference>
<dbReference type="InterPro" id="IPR035647">
    <property type="entry name" value="EFG_III/V"/>
</dbReference>
<dbReference type="EMBL" id="HBKQ01040402">
    <property type="protein sequence ID" value="CAE2263293.1"/>
    <property type="molecule type" value="Transcribed_RNA"/>
</dbReference>
<dbReference type="SMART" id="SM00838">
    <property type="entry name" value="EFG_C"/>
    <property type="match status" value="1"/>
</dbReference>
<dbReference type="InterPro" id="IPR009022">
    <property type="entry name" value="EFG_III"/>
</dbReference>
<dbReference type="GO" id="GO:0070125">
    <property type="term" value="P:mitochondrial translational elongation"/>
    <property type="evidence" value="ECO:0007669"/>
    <property type="project" value="TreeGrafter"/>
</dbReference>
<dbReference type="InterPro" id="IPR041095">
    <property type="entry name" value="EFG_II"/>
</dbReference>
<dbReference type="InterPro" id="IPR004161">
    <property type="entry name" value="EFTu-like_2"/>
</dbReference>
<dbReference type="SUPFAM" id="SSF54211">
    <property type="entry name" value="Ribosomal protein S5 domain 2-like"/>
    <property type="match status" value="1"/>
</dbReference>
<dbReference type="GO" id="GO:0003924">
    <property type="term" value="F:GTPase activity"/>
    <property type="evidence" value="ECO:0007669"/>
    <property type="project" value="TreeGrafter"/>
</dbReference>
<dbReference type="Pfam" id="PF03144">
    <property type="entry name" value="GTP_EFTU_D2"/>
    <property type="match status" value="1"/>
</dbReference>
<dbReference type="InterPro" id="IPR000640">
    <property type="entry name" value="EFG_V-like"/>
</dbReference>
<dbReference type="SMART" id="SM00889">
    <property type="entry name" value="EFG_IV"/>
    <property type="match status" value="1"/>
</dbReference>
<evidence type="ECO:0000256" key="2">
    <source>
        <dbReference type="ARBA" id="ARBA00005870"/>
    </source>
</evidence>
<dbReference type="GO" id="GO:0003746">
    <property type="term" value="F:translation elongation factor activity"/>
    <property type="evidence" value="ECO:0007669"/>
    <property type="project" value="UniProtKB-KW"/>
</dbReference>
<dbReference type="SUPFAM" id="SSF52540">
    <property type="entry name" value="P-loop containing nucleoside triphosphate hydrolases"/>
    <property type="match status" value="1"/>
</dbReference>
<dbReference type="Gene3D" id="3.40.50.300">
    <property type="entry name" value="P-loop containing nucleotide triphosphate hydrolases"/>
    <property type="match status" value="1"/>
</dbReference>
<feature type="domain" description="Translation elongation factor EFG/EF2" evidence="8">
    <location>
        <begin position="274"/>
        <end position="398"/>
    </location>
</feature>
<dbReference type="PANTHER" id="PTHR43636:SF2">
    <property type="entry name" value="ELONGATION FACTOR G, MITOCHONDRIAL"/>
    <property type="match status" value="1"/>
</dbReference>
<dbReference type="InterPro" id="IPR020568">
    <property type="entry name" value="Ribosomal_Su5_D2-typ_SF"/>
</dbReference>
<dbReference type="Gene3D" id="3.30.70.870">
    <property type="entry name" value="Elongation Factor G (Translational Gtpase), domain 3"/>
    <property type="match status" value="1"/>
</dbReference>
<dbReference type="Gene3D" id="3.30.70.240">
    <property type="match status" value="1"/>
</dbReference>
<dbReference type="InterPro" id="IPR027417">
    <property type="entry name" value="P-loop_NTPase"/>
</dbReference>
<evidence type="ECO:0000259" key="8">
    <source>
        <dbReference type="SMART" id="SM00889"/>
    </source>
</evidence>
<gene>
    <name evidence="9" type="ORF">OAUR00152_LOCUS27821</name>
</gene>
<sequence length="503" mass="56047">MADEVEERKLELVEKLADVDDEIAEIFLMEETPTAEDMKAAIRRQTVACAFVPVFMGSAFKNKGVQPLLDGVLDYLPEPVEKPNFALDRTKGEEKVPVTCKSEDSLLALAFKLEETPFGQLTYMRVYQGMLKKGEYIHNVNDGKKVKLNRIVRMHSDDMVEIDEAGAGEVAAIFGIDCRSMDTFSSGEMNLVMSSMFVPEPVMSLAVKPAKSNKQNQFAKALNKFTKEDPTLRVKVDADTKETILSGMGELHLEVYIERMNREYDVECVSGQPNVNYKETISAKTEFDWLHKKQTGGSGQYAKVVGYIEPLSLEEQKEVGKPNEFENECVGTNIPPEYYTSCEKGSNDAFNVGALVGCEVEGIRVVLKDGASHAVDSSDQAFRICMANAIRDAMRRARPSILEPVMTVEVDCPTEFQGTAVAGLNRRMGMIQSSDMNDDGSGIRIEAEVPLSNMFGYSTELRSQTQGKGEFTMEYLRHSAVPRNVQDELQKKHQEEREAQNAA</sequence>
<dbReference type="SUPFAM" id="SSF50447">
    <property type="entry name" value="Translation proteins"/>
    <property type="match status" value="1"/>
</dbReference>
<dbReference type="FunFam" id="3.30.70.870:FF:000001">
    <property type="entry name" value="Elongation factor G"/>
    <property type="match status" value="1"/>
</dbReference>
<dbReference type="CDD" id="cd16262">
    <property type="entry name" value="EFG_III"/>
    <property type="match status" value="1"/>
</dbReference>
<dbReference type="AlphaFoldDB" id="A0A7S4N444"/>
<evidence type="ECO:0000259" key="7">
    <source>
        <dbReference type="SMART" id="SM00838"/>
    </source>
</evidence>
<evidence type="ECO:0000313" key="9">
    <source>
        <dbReference type="EMBL" id="CAE2263293.1"/>
    </source>
</evidence>
<dbReference type="GO" id="GO:0009507">
    <property type="term" value="C:chloroplast"/>
    <property type="evidence" value="ECO:0007669"/>
    <property type="project" value="UniProtKB-SubCell"/>
</dbReference>
<evidence type="ECO:0000256" key="1">
    <source>
        <dbReference type="ARBA" id="ARBA00004229"/>
    </source>
</evidence>
<dbReference type="InterPro" id="IPR009000">
    <property type="entry name" value="Transl_B-barrel_sf"/>
</dbReference>
<keyword evidence="5" id="KW-0648">Protein biosynthesis</keyword>
<keyword evidence="6" id="KW-0342">GTP-binding</keyword>
<dbReference type="PANTHER" id="PTHR43636">
    <property type="entry name" value="ELONGATION FACTOR G, MITOCHONDRIAL"/>
    <property type="match status" value="1"/>
</dbReference>
<dbReference type="GO" id="GO:0005525">
    <property type="term" value="F:GTP binding"/>
    <property type="evidence" value="ECO:0007669"/>
    <property type="project" value="UniProtKB-KW"/>
</dbReference>
<dbReference type="GO" id="GO:0005739">
    <property type="term" value="C:mitochondrion"/>
    <property type="evidence" value="ECO:0007669"/>
    <property type="project" value="TreeGrafter"/>
</dbReference>
<keyword evidence="4" id="KW-0251">Elongation factor</keyword>
<dbReference type="Pfam" id="PF00679">
    <property type="entry name" value="EFG_C"/>
    <property type="match status" value="1"/>
</dbReference>
<dbReference type="Pfam" id="PF03764">
    <property type="entry name" value="EFG_IV"/>
    <property type="match status" value="1"/>
</dbReference>
<feature type="domain" description="Elongation factor EFG" evidence="7">
    <location>
        <begin position="400"/>
        <end position="489"/>
    </location>
</feature>
<dbReference type="FunFam" id="3.30.70.240:FF:000001">
    <property type="entry name" value="Elongation factor G"/>
    <property type="match status" value="1"/>
</dbReference>
<reference evidence="9" key="1">
    <citation type="submission" date="2021-01" db="EMBL/GenBank/DDBJ databases">
        <authorList>
            <person name="Corre E."/>
            <person name="Pelletier E."/>
            <person name="Niang G."/>
            <person name="Scheremetjew M."/>
            <person name="Finn R."/>
            <person name="Kale V."/>
            <person name="Holt S."/>
            <person name="Cochrane G."/>
            <person name="Meng A."/>
            <person name="Brown T."/>
            <person name="Cohen L."/>
        </authorList>
    </citation>
    <scope>NUCLEOTIDE SEQUENCE</scope>
    <source>
        <strain evidence="9">Isolate 1302-5</strain>
    </source>
</reference>
<evidence type="ECO:0000256" key="6">
    <source>
        <dbReference type="ARBA" id="ARBA00023134"/>
    </source>
</evidence>
<keyword evidence="3" id="KW-0547">Nucleotide-binding</keyword>
<comment type="subcellular location">
    <subcellularLocation>
        <location evidence="1">Plastid</location>
        <location evidence="1">Chloroplast</location>
    </subcellularLocation>
</comment>
<protein>
    <recommendedName>
        <fullName evidence="10">Tr-type G domain-containing protein</fullName>
    </recommendedName>
</protein>
<dbReference type="InterPro" id="IPR005517">
    <property type="entry name" value="Transl_elong_EFG/EF2_IV"/>
</dbReference>
<evidence type="ECO:0008006" key="10">
    <source>
        <dbReference type="Google" id="ProtNLM"/>
    </source>
</evidence>
<evidence type="ECO:0000256" key="5">
    <source>
        <dbReference type="ARBA" id="ARBA00022917"/>
    </source>
</evidence>
<dbReference type="InterPro" id="IPR014721">
    <property type="entry name" value="Ribsml_uS5_D2-typ_fold_subgr"/>
</dbReference>
<dbReference type="Gene3D" id="3.30.230.10">
    <property type="match status" value="1"/>
</dbReference>
<evidence type="ECO:0000256" key="3">
    <source>
        <dbReference type="ARBA" id="ARBA00022741"/>
    </source>
</evidence>
<organism evidence="9">
    <name type="scientific">Odontella aurita</name>
    <dbReference type="NCBI Taxonomy" id="265563"/>
    <lineage>
        <taxon>Eukaryota</taxon>
        <taxon>Sar</taxon>
        <taxon>Stramenopiles</taxon>
        <taxon>Ochrophyta</taxon>
        <taxon>Bacillariophyta</taxon>
        <taxon>Mediophyceae</taxon>
        <taxon>Biddulphiophycidae</taxon>
        <taxon>Eupodiscales</taxon>
        <taxon>Odontellaceae</taxon>
        <taxon>Odontella</taxon>
    </lineage>
</organism>
<proteinExistence type="inferred from homology"/>